<dbReference type="Pfam" id="PF13439">
    <property type="entry name" value="Glyco_transf_4"/>
    <property type="match status" value="1"/>
</dbReference>
<dbReference type="Proteomes" id="UP000178107">
    <property type="component" value="Unassembled WGS sequence"/>
</dbReference>
<proteinExistence type="predicted"/>
<dbReference type="PANTHER" id="PTHR45947:SF3">
    <property type="entry name" value="SULFOQUINOVOSYL TRANSFERASE SQD2"/>
    <property type="match status" value="1"/>
</dbReference>
<dbReference type="PANTHER" id="PTHR45947">
    <property type="entry name" value="SULFOQUINOVOSYL TRANSFERASE SQD2"/>
    <property type="match status" value="1"/>
</dbReference>
<name>A0A1G2SZT1_9BACT</name>
<evidence type="ECO:0000259" key="1">
    <source>
        <dbReference type="Pfam" id="PF00534"/>
    </source>
</evidence>
<dbReference type="Pfam" id="PF00534">
    <property type="entry name" value="Glycos_transf_1"/>
    <property type="match status" value="1"/>
</dbReference>
<dbReference type="AlphaFoldDB" id="A0A1G2SZT1"/>
<dbReference type="InterPro" id="IPR050194">
    <property type="entry name" value="Glycosyltransferase_grp1"/>
</dbReference>
<organism evidence="3 4">
    <name type="scientific">Candidatus Zambryskibacteria bacterium RIFCSPHIGHO2_01_FULL_46_25</name>
    <dbReference type="NCBI Taxonomy" id="1802738"/>
    <lineage>
        <taxon>Bacteria</taxon>
        <taxon>Candidatus Zambryskiibacteriota</taxon>
    </lineage>
</organism>
<dbReference type="CDD" id="cd03801">
    <property type="entry name" value="GT4_PimA-like"/>
    <property type="match status" value="1"/>
</dbReference>
<dbReference type="Gene3D" id="3.40.50.2000">
    <property type="entry name" value="Glycogen Phosphorylase B"/>
    <property type="match status" value="2"/>
</dbReference>
<accession>A0A1G2SZT1</accession>
<evidence type="ECO:0008006" key="5">
    <source>
        <dbReference type="Google" id="ProtNLM"/>
    </source>
</evidence>
<gene>
    <name evidence="3" type="ORF">A2838_00970</name>
</gene>
<sequence>MRILMTSESFLPQMGGGEMHVWYLCDRLVKAGHDLTLVTNEPDGPLPSGARPISYKVIRILWGKKNFFHLFKTLWKLAGESDVLHAHFSYRLAALLGIIGLVRHKPVAITLHGRGTLDEPGVQFPYKQVHALYRWFSLNLATVIIATSEDMAAAARPHLCNHEKMLNIFNGVDISLFHPNIPLAQVLADRYKGKKVVVTVRRLVPKTGIHYLVEAMPELIKLVPNVIFIMVGTGRMEDYIRKRIRELKLSDYIKMVGEVDNDKVPQYMQLADVVVFPSTAESSSIACAEAMALGKAVVASRVGGLIELIGKKEERGRLVTLVPWESSDYNAPIRLAADRYTALARIIADSLIEGDTERKNKALLYAQTELDWSVIAKKTVAVYEQSRHH</sequence>
<feature type="domain" description="Glycosyltransferase subfamily 4-like N-terminal" evidence="2">
    <location>
        <begin position="14"/>
        <end position="175"/>
    </location>
</feature>
<dbReference type="InterPro" id="IPR001296">
    <property type="entry name" value="Glyco_trans_1"/>
</dbReference>
<dbReference type="SUPFAM" id="SSF53756">
    <property type="entry name" value="UDP-Glycosyltransferase/glycogen phosphorylase"/>
    <property type="match status" value="1"/>
</dbReference>
<evidence type="ECO:0000259" key="2">
    <source>
        <dbReference type="Pfam" id="PF13439"/>
    </source>
</evidence>
<evidence type="ECO:0000313" key="4">
    <source>
        <dbReference type="Proteomes" id="UP000178107"/>
    </source>
</evidence>
<feature type="domain" description="Glycosyl transferase family 1" evidence="1">
    <location>
        <begin position="191"/>
        <end position="319"/>
    </location>
</feature>
<dbReference type="InterPro" id="IPR028098">
    <property type="entry name" value="Glyco_trans_4-like_N"/>
</dbReference>
<reference evidence="3 4" key="1">
    <citation type="journal article" date="2016" name="Nat. Commun.">
        <title>Thousands of microbial genomes shed light on interconnected biogeochemical processes in an aquifer system.</title>
        <authorList>
            <person name="Anantharaman K."/>
            <person name="Brown C.T."/>
            <person name="Hug L.A."/>
            <person name="Sharon I."/>
            <person name="Castelle C.J."/>
            <person name="Probst A.J."/>
            <person name="Thomas B.C."/>
            <person name="Singh A."/>
            <person name="Wilkins M.J."/>
            <person name="Karaoz U."/>
            <person name="Brodie E.L."/>
            <person name="Williams K.H."/>
            <person name="Hubbard S.S."/>
            <person name="Banfield J.F."/>
        </authorList>
    </citation>
    <scope>NUCLEOTIDE SEQUENCE [LARGE SCALE GENOMIC DNA]</scope>
</reference>
<comment type="caution">
    <text evidence="3">The sequence shown here is derived from an EMBL/GenBank/DDBJ whole genome shotgun (WGS) entry which is preliminary data.</text>
</comment>
<dbReference type="EMBL" id="MHVH01000004">
    <property type="protein sequence ID" value="OHA90533.1"/>
    <property type="molecule type" value="Genomic_DNA"/>
</dbReference>
<evidence type="ECO:0000313" key="3">
    <source>
        <dbReference type="EMBL" id="OHA90533.1"/>
    </source>
</evidence>
<protein>
    <recommendedName>
        <fullName evidence="5">Glycosyltransferase subfamily 4-like N-terminal domain-containing protein</fullName>
    </recommendedName>
</protein>
<dbReference type="GO" id="GO:0016757">
    <property type="term" value="F:glycosyltransferase activity"/>
    <property type="evidence" value="ECO:0007669"/>
    <property type="project" value="InterPro"/>
</dbReference>